<feature type="region of interest" description="Disordered" evidence="1">
    <location>
        <begin position="156"/>
        <end position="220"/>
    </location>
</feature>
<feature type="region of interest" description="Disordered" evidence="1">
    <location>
        <begin position="89"/>
        <end position="139"/>
    </location>
</feature>
<feature type="region of interest" description="Disordered" evidence="1">
    <location>
        <begin position="1285"/>
        <end position="1322"/>
    </location>
</feature>
<dbReference type="VEuPathDB" id="VectorBase:ISCI012749"/>
<feature type="compositionally biased region" description="Basic and acidic residues" evidence="1">
    <location>
        <begin position="976"/>
        <end position="986"/>
    </location>
</feature>
<dbReference type="EMBL" id="ABJB011067802">
    <property type="status" value="NOT_ANNOTATED_CDS"/>
    <property type="molecule type" value="Genomic_DNA"/>
</dbReference>
<dbReference type="InParanoid" id="B7QEZ5"/>
<dbReference type="VEuPathDB" id="VectorBase:ISCW012749"/>
<feature type="region of interest" description="Disordered" evidence="1">
    <location>
        <begin position="1141"/>
        <end position="1203"/>
    </location>
</feature>
<gene>
    <name evidence="2" type="ORF">IscW_ISCW012749</name>
</gene>
<dbReference type="VEuPathDB" id="VectorBase:ISCP_038593"/>
<feature type="region of interest" description="Disordered" evidence="1">
    <location>
        <begin position="753"/>
        <end position="777"/>
    </location>
</feature>
<proteinExistence type="evidence at protein level"/>
<feature type="region of interest" description="Disordered" evidence="1">
    <location>
        <begin position="976"/>
        <end position="1049"/>
    </location>
</feature>
<name>B7QEZ5_IXOSC</name>
<sequence length="1419" mass="153379">MTQREAPRPESGLYTGGHAAQQDDEQTIVRLGSSSSLCEEDSDSGSWWSYPSECGSVVDVNRVVSFALHATDDLDSLRSCFASLEGDVVPQSVPSPKQQHQQRSPDYRDSRPANARSGVGDTLDNGSITETAKQPGIPADQVRTALGQINRANLNPTKTFRKSSLVGADDRRPPSAVPSIERHVTFKDLSSPSSGSDEEHYERKPPQYRNRNHSVPAGCHGVGEEKQAFVDNGDVAAVAGEADLDDSGYLDGDSTSSSSDVSPPSSLGWESGIHTTATRKAGGVRDSRGVGQRCPGDHRGNDLFEPEQPKRPDDSNQTDGKQAMNGFYGQNNAVPSAHAFVHTEISVCESVRREDSYEYYRNGTRVAKLNNVNQTSWSESSCTDSSEVCTPLEKPTHLEQTAVSAPGQNKNSARAPEAADDTSDGTRHQHHHHQSAPPRRVLPSVDEVQKRQQNVPPSVEVSRKHQQEASGVLPKRQSAPRESGKSKKENNGGNAWNADGARTTTRATKGDVAYEHWRHIPARDVRDEGTSCDLEEGDDADDYDSESEDSGDAPSSPSRDELRECADRADARAGTVSATATSRAVARSRPGGGTASEPASRASALASVRAQARDPFLALAVATAKAATTASAEASREIYAGCKPFSAAPDLDVFVRTACSVGGGESAALLADRAKQARDMPDSGYIAVSSPYKVSSVRADVHLPTPVRYKEFSSLQLGGAASQPGVTTATNGHGELAREPLPCEQRFLHVHSDVLPTREDRSPPTPPPRYTPSPVLREDRVRLLRTPVKSTPVLVDSLPDSDDCDVAAAAAPCPPVPPPRNPHNGILRMTKRPATLPVNGEATVYRKPPLPQQPLQQQQHRLLRPPPPPVRQRSPPADPAEHLERITGYHTARRLAQALPKPQVVLPDQPYSHPGGRLVSSRRRFFENLQRQVVAAADPDADSPSERLLGFQASAQAARESLAKSSPDLAALEADAFRRSRNRPDRYPPVPYSDATPPSPAVPRSPAVPPESFSRLVEETRNRYFLRSGRRPRGSPGQDERRRSKSLGYLETDVDTLQCRQVKRPQDPHTLADPAFPDYSEEEPARADSPLSRARSMDRFLDDEVNAGLGERAKSEHELRVERSLQKLQLPDWYKRHSRPAETGFLRSRRGSTASTTSTGRPAWQGLGSRTPSAASLAATSASGPTTNATNAPQPRHPQACDGPGLAVLARVARVPQLRMRVASRRFAEPLGKREQRARSRLVLPILPTAVPGLEGDALDGNHDPDVDGKPTVSRASCGRFLLASSQQQSETSEQQSETSEVEASAVGSVLRSSPHPPPCSIPRDRYSYVQGIYGDGGGWNDEHDSVQQEQDDACTSSSMRQHRQLDQQRQEVVVSDARPAVWMESSFVGAKPGSSTAGSPASSAAALGEYVRSVGITL</sequence>
<feature type="region of interest" description="Disordered" evidence="1">
    <location>
        <begin position="1062"/>
        <end position="1094"/>
    </location>
</feature>
<feature type="compositionally biased region" description="Basic and acidic residues" evidence="1">
    <location>
        <begin position="1260"/>
        <end position="1269"/>
    </location>
</feature>
<feature type="compositionally biased region" description="Acidic residues" evidence="1">
    <location>
        <begin position="533"/>
        <end position="551"/>
    </location>
</feature>
<feature type="compositionally biased region" description="Polar residues" evidence="1">
    <location>
        <begin position="92"/>
        <end position="102"/>
    </location>
</feature>
<evidence type="ECO:0000313" key="4">
    <source>
        <dbReference type="Proteomes" id="UP000001555"/>
    </source>
</evidence>
<dbReference type="EMBL" id="ABJB010882936">
    <property type="status" value="NOT_ANNOTATED_CDS"/>
    <property type="molecule type" value="Genomic_DNA"/>
</dbReference>
<dbReference type="Proteomes" id="UP000001555">
    <property type="component" value="Unassembled WGS sequence"/>
</dbReference>
<accession>B7QEZ5</accession>
<feature type="compositionally biased region" description="Low complexity" evidence="1">
    <location>
        <begin position="1285"/>
        <end position="1307"/>
    </location>
</feature>
<evidence type="ECO:0000313" key="2">
    <source>
        <dbReference type="EMBL" id="EEC17417.1"/>
    </source>
</evidence>
<feature type="compositionally biased region" description="Basic and acidic residues" evidence="1">
    <location>
        <begin position="295"/>
        <end position="314"/>
    </location>
</feature>
<keyword evidence="4" id="KW-1185">Reference proteome</keyword>
<keyword evidence="5" id="KW-1267">Proteomics identification</keyword>
<feature type="compositionally biased region" description="Low complexity" evidence="1">
    <location>
        <begin position="491"/>
        <end position="501"/>
    </location>
</feature>
<evidence type="ECO:0000256" key="1">
    <source>
        <dbReference type="SAM" id="MobiDB-lite"/>
    </source>
</evidence>
<feature type="region of interest" description="Disordered" evidence="1">
    <location>
        <begin position="244"/>
        <end position="330"/>
    </location>
</feature>
<feature type="compositionally biased region" description="Low complexity" evidence="1">
    <location>
        <begin position="249"/>
        <end position="268"/>
    </location>
</feature>
<dbReference type="EMBL" id="DS923024">
    <property type="protein sequence ID" value="EEC17417.1"/>
    <property type="molecule type" value="Genomic_DNA"/>
</dbReference>
<feature type="compositionally biased region" description="Low complexity" evidence="1">
    <location>
        <begin position="1169"/>
        <end position="1187"/>
    </location>
</feature>
<feature type="compositionally biased region" description="Basic and acidic residues" evidence="1">
    <location>
        <begin position="508"/>
        <end position="529"/>
    </location>
</feature>
<reference evidence="3" key="2">
    <citation type="submission" date="2020-05" db="UniProtKB">
        <authorList>
            <consortium name="EnsemblMetazoa"/>
        </authorList>
    </citation>
    <scope>IDENTIFICATION</scope>
    <source>
        <strain evidence="3">wikel</strain>
    </source>
</reference>
<feature type="compositionally biased region" description="Low complexity" evidence="1">
    <location>
        <begin position="1151"/>
        <end position="1161"/>
    </location>
</feature>
<feature type="compositionally biased region" description="Polar residues" evidence="1">
    <location>
        <begin position="400"/>
        <end position="412"/>
    </location>
</feature>
<feature type="compositionally biased region" description="Low complexity" evidence="1">
    <location>
        <begin position="572"/>
        <end position="589"/>
    </location>
</feature>
<dbReference type="HOGENOM" id="CLU_253200_0_0_1"/>
<dbReference type="STRING" id="6945.B7QEZ5"/>
<protein>
    <submittedName>
        <fullName evidence="2 3">Uncharacterized protein</fullName>
    </submittedName>
</protein>
<evidence type="ECO:0000313" key="3">
    <source>
        <dbReference type="EnsemblMetazoa" id="ISCW012749-PA"/>
    </source>
</evidence>
<dbReference type="PaxDb" id="6945-B7QEZ5"/>
<feature type="compositionally biased region" description="Basic and acidic residues" evidence="1">
    <location>
        <begin position="753"/>
        <end position="762"/>
    </location>
</feature>
<dbReference type="EnsemblMetazoa" id="ISCW012749-RA">
    <property type="protein sequence ID" value="ISCW012749-PA"/>
    <property type="gene ID" value="ISCW012749"/>
</dbReference>
<feature type="region of interest" description="Disordered" evidence="1">
    <location>
        <begin position="400"/>
        <end position="606"/>
    </location>
</feature>
<feature type="region of interest" description="Disordered" evidence="1">
    <location>
        <begin position="1255"/>
        <end position="1274"/>
    </location>
</feature>
<organism>
    <name type="scientific">Ixodes scapularis</name>
    <name type="common">Black-legged tick</name>
    <name type="synonym">Deer tick</name>
    <dbReference type="NCBI Taxonomy" id="6945"/>
    <lineage>
        <taxon>Eukaryota</taxon>
        <taxon>Metazoa</taxon>
        <taxon>Ecdysozoa</taxon>
        <taxon>Arthropoda</taxon>
        <taxon>Chelicerata</taxon>
        <taxon>Arachnida</taxon>
        <taxon>Acari</taxon>
        <taxon>Parasitiformes</taxon>
        <taxon>Ixodida</taxon>
        <taxon>Ixodoidea</taxon>
        <taxon>Ixodidae</taxon>
        <taxon>Ixodinae</taxon>
        <taxon>Ixodes</taxon>
    </lineage>
</organism>
<feature type="compositionally biased region" description="Basic and acidic residues" evidence="1">
    <location>
        <begin position="558"/>
        <end position="571"/>
    </location>
</feature>
<feature type="region of interest" description="Disordered" evidence="1">
    <location>
        <begin position="1"/>
        <end position="25"/>
    </location>
</feature>
<feature type="compositionally biased region" description="Pro residues" evidence="1">
    <location>
        <begin position="987"/>
        <end position="1009"/>
    </location>
</feature>
<reference evidence="2 4" key="1">
    <citation type="submission" date="2008-03" db="EMBL/GenBank/DDBJ databases">
        <title>Annotation of Ixodes scapularis.</title>
        <authorList>
            <consortium name="Ixodes scapularis Genome Project Consortium"/>
            <person name="Caler E."/>
            <person name="Hannick L.I."/>
            <person name="Bidwell S."/>
            <person name="Joardar V."/>
            <person name="Thiagarajan M."/>
            <person name="Amedeo P."/>
            <person name="Galinsky K.J."/>
            <person name="Schobel S."/>
            <person name="Inman J."/>
            <person name="Hostetler J."/>
            <person name="Miller J."/>
            <person name="Hammond M."/>
            <person name="Megy K."/>
            <person name="Lawson D."/>
            <person name="Kodira C."/>
            <person name="Sutton G."/>
            <person name="Meyer J."/>
            <person name="Hill C.A."/>
            <person name="Birren B."/>
            <person name="Nene V."/>
            <person name="Collins F."/>
            <person name="Alarcon-Chaidez F."/>
            <person name="Wikel S."/>
            <person name="Strausberg R."/>
        </authorList>
    </citation>
    <scope>NUCLEOTIDE SEQUENCE [LARGE SCALE GENOMIC DNA]</scope>
    <source>
        <strain evidence="4">Wikel</strain>
        <strain evidence="2">Wikel colony</strain>
    </source>
</reference>
<feature type="region of interest" description="Disordered" evidence="1">
    <location>
        <begin position="844"/>
        <end position="880"/>
    </location>
</feature>
<evidence type="ECO:0007829" key="5">
    <source>
        <dbReference type="PeptideAtlas" id="B7QEZ5"/>
    </source>
</evidence>
<dbReference type="OrthoDB" id="6431454at2759"/>